<dbReference type="Proteomes" id="UP001201812">
    <property type="component" value="Unassembled WGS sequence"/>
</dbReference>
<keyword evidence="2" id="KW-1185">Reference proteome</keyword>
<evidence type="ECO:0000313" key="2">
    <source>
        <dbReference type="Proteomes" id="UP001201812"/>
    </source>
</evidence>
<reference evidence="1" key="1">
    <citation type="submission" date="2022-01" db="EMBL/GenBank/DDBJ databases">
        <title>Genome Sequence Resource for Two Populations of Ditylenchus destructor, the Migratory Endoparasitic Phytonematode.</title>
        <authorList>
            <person name="Zhang H."/>
            <person name="Lin R."/>
            <person name="Xie B."/>
        </authorList>
    </citation>
    <scope>NUCLEOTIDE SEQUENCE</scope>
    <source>
        <strain evidence="1">BazhouSP</strain>
    </source>
</reference>
<proteinExistence type="predicted"/>
<name>A0AAD4R628_9BILA</name>
<dbReference type="EMBL" id="JAKKPZ010000019">
    <property type="protein sequence ID" value="KAI1712217.1"/>
    <property type="molecule type" value="Genomic_DNA"/>
</dbReference>
<accession>A0AAD4R628</accession>
<protein>
    <submittedName>
        <fullName evidence="1">Uncharacterized protein</fullName>
    </submittedName>
</protein>
<organism evidence="1 2">
    <name type="scientific">Ditylenchus destructor</name>
    <dbReference type="NCBI Taxonomy" id="166010"/>
    <lineage>
        <taxon>Eukaryota</taxon>
        <taxon>Metazoa</taxon>
        <taxon>Ecdysozoa</taxon>
        <taxon>Nematoda</taxon>
        <taxon>Chromadorea</taxon>
        <taxon>Rhabditida</taxon>
        <taxon>Tylenchina</taxon>
        <taxon>Tylenchomorpha</taxon>
        <taxon>Sphaerularioidea</taxon>
        <taxon>Anguinidae</taxon>
        <taxon>Anguininae</taxon>
        <taxon>Ditylenchus</taxon>
    </lineage>
</organism>
<gene>
    <name evidence="1" type="ORF">DdX_09763</name>
</gene>
<comment type="caution">
    <text evidence="1">The sequence shown here is derived from an EMBL/GenBank/DDBJ whole genome shotgun (WGS) entry which is preliminary data.</text>
</comment>
<evidence type="ECO:0000313" key="1">
    <source>
        <dbReference type="EMBL" id="KAI1712217.1"/>
    </source>
</evidence>
<dbReference type="AlphaFoldDB" id="A0AAD4R628"/>
<sequence>MFTSKILWQTCNNLTCLHKRFCDALFQIWPGSPFLDFQRWQNIALKQFTNGKSRSALSGTMGIPLLQETFCGGHVISSLIEPQFQSSGLTCWRLLSCGRGQIENKKDSDVLEDKNFI</sequence>